<accession>A0A016T5E0</accession>
<sequence>MFELLFFLKLVHLSSKLACISSILTATALCLGPVCNVTSEKIIPGNSVNLSLRKSLSSFSFATLRE</sequence>
<reference evidence="2" key="1">
    <citation type="journal article" date="2015" name="Nat. Genet.">
        <title>The genome and transcriptome of the zoonotic hookworm Ancylostoma ceylanicum identify infection-specific gene families.</title>
        <authorList>
            <person name="Schwarz E.M."/>
            <person name="Hu Y."/>
            <person name="Antoshechkin I."/>
            <person name="Miller M.M."/>
            <person name="Sternberg P.W."/>
            <person name="Aroian R.V."/>
        </authorList>
    </citation>
    <scope>NUCLEOTIDE SEQUENCE</scope>
    <source>
        <strain evidence="2">HY135</strain>
    </source>
</reference>
<evidence type="ECO:0000313" key="1">
    <source>
        <dbReference type="EMBL" id="EYB97925.1"/>
    </source>
</evidence>
<protein>
    <submittedName>
        <fullName evidence="1">Uncharacterized protein</fullName>
    </submittedName>
</protein>
<keyword evidence="2" id="KW-1185">Reference proteome</keyword>
<organism evidence="1 2">
    <name type="scientific">Ancylostoma ceylanicum</name>
    <dbReference type="NCBI Taxonomy" id="53326"/>
    <lineage>
        <taxon>Eukaryota</taxon>
        <taxon>Metazoa</taxon>
        <taxon>Ecdysozoa</taxon>
        <taxon>Nematoda</taxon>
        <taxon>Chromadorea</taxon>
        <taxon>Rhabditida</taxon>
        <taxon>Rhabditina</taxon>
        <taxon>Rhabditomorpha</taxon>
        <taxon>Strongyloidea</taxon>
        <taxon>Ancylostomatidae</taxon>
        <taxon>Ancylostomatinae</taxon>
        <taxon>Ancylostoma</taxon>
    </lineage>
</organism>
<dbReference type="AlphaFoldDB" id="A0A016T5E0"/>
<dbReference type="Proteomes" id="UP000024635">
    <property type="component" value="Unassembled WGS sequence"/>
</dbReference>
<name>A0A016T5E0_9BILA</name>
<comment type="caution">
    <text evidence="1">The sequence shown here is derived from an EMBL/GenBank/DDBJ whole genome shotgun (WGS) entry which is preliminary data.</text>
</comment>
<dbReference type="EMBL" id="JARK01001471">
    <property type="protein sequence ID" value="EYB97925.1"/>
    <property type="molecule type" value="Genomic_DNA"/>
</dbReference>
<gene>
    <name evidence="1" type="primary">Acey_s0135.g1893</name>
    <name evidence="1" type="ORF">Y032_0135g1893</name>
</gene>
<proteinExistence type="predicted"/>
<evidence type="ECO:0000313" key="2">
    <source>
        <dbReference type="Proteomes" id="UP000024635"/>
    </source>
</evidence>